<dbReference type="Proteomes" id="UP000030746">
    <property type="component" value="Unassembled WGS sequence"/>
</dbReference>
<feature type="compositionally biased region" description="Polar residues" evidence="10">
    <location>
        <begin position="125"/>
        <end position="152"/>
    </location>
</feature>
<keyword evidence="4" id="KW-0597">Phosphoprotein</keyword>
<evidence type="ECO:0000256" key="9">
    <source>
        <dbReference type="ARBA" id="ARBA00023303"/>
    </source>
</evidence>
<keyword evidence="8" id="KW-0406">Ion transport</keyword>
<dbReference type="CDD" id="cd11863">
    <property type="entry name" value="SH3_CACNB"/>
    <property type="match status" value="1"/>
</dbReference>
<evidence type="ECO:0000256" key="4">
    <source>
        <dbReference type="ARBA" id="ARBA00022553"/>
    </source>
</evidence>
<feature type="compositionally biased region" description="Polar residues" evidence="10">
    <location>
        <begin position="1"/>
        <end position="16"/>
    </location>
</feature>
<dbReference type="GO" id="GO:0005891">
    <property type="term" value="C:voltage-gated calcium channel complex"/>
    <property type="evidence" value="ECO:0007669"/>
    <property type="project" value="InterPro"/>
</dbReference>
<dbReference type="SUPFAM" id="SSF50044">
    <property type="entry name" value="SH3-domain"/>
    <property type="match status" value="1"/>
</dbReference>
<dbReference type="EMBL" id="KB202367">
    <property type="protein sequence ID" value="ESO90710.1"/>
    <property type="molecule type" value="Genomic_DNA"/>
</dbReference>
<evidence type="ECO:0000256" key="6">
    <source>
        <dbReference type="ARBA" id="ARBA00022837"/>
    </source>
</evidence>
<dbReference type="InterPro" id="IPR036028">
    <property type="entry name" value="SH3-like_dom_sf"/>
</dbReference>
<evidence type="ECO:0000256" key="7">
    <source>
        <dbReference type="ARBA" id="ARBA00022882"/>
    </source>
</evidence>
<dbReference type="InterPro" id="IPR027417">
    <property type="entry name" value="P-loop_NTPase"/>
</dbReference>
<dbReference type="Gene3D" id="3.40.50.300">
    <property type="entry name" value="P-loop containing nucleotide triphosphate hydrolases"/>
    <property type="match status" value="1"/>
</dbReference>
<evidence type="ECO:0000256" key="5">
    <source>
        <dbReference type="ARBA" id="ARBA00022568"/>
    </source>
</evidence>
<name>V4A6Q9_LOTGI</name>
<dbReference type="GO" id="GO:0005245">
    <property type="term" value="F:voltage-gated calcium channel activity"/>
    <property type="evidence" value="ECO:0007669"/>
    <property type="project" value="InterPro"/>
</dbReference>
<dbReference type="PANTHER" id="PTHR11824">
    <property type="entry name" value="VOLTAGE-DEPENDENT CALCIUM CHANNEL BETA SUBUNIT"/>
    <property type="match status" value="1"/>
</dbReference>
<gene>
    <name evidence="12" type="ORF">LOTGIDRAFT_123099</name>
</gene>
<dbReference type="PRINTS" id="PR01626">
    <property type="entry name" value="LCACHANNELB"/>
</dbReference>
<dbReference type="SMART" id="SM00072">
    <property type="entry name" value="GuKc"/>
    <property type="match status" value="1"/>
</dbReference>
<keyword evidence="2" id="KW-0728">SH3 domain</keyword>
<dbReference type="AlphaFoldDB" id="V4A6Q9"/>
<dbReference type="InterPro" id="IPR008145">
    <property type="entry name" value="GK/Ca_channel_bsu"/>
</dbReference>
<keyword evidence="13" id="KW-1185">Reference proteome</keyword>
<dbReference type="SUPFAM" id="SSF52540">
    <property type="entry name" value="P-loop containing nucleoside triphosphate hydrolases"/>
    <property type="match status" value="1"/>
</dbReference>
<feature type="region of interest" description="Disordered" evidence="10">
    <location>
        <begin position="113"/>
        <end position="184"/>
    </location>
</feature>
<dbReference type="InterPro" id="IPR000584">
    <property type="entry name" value="VDCC_L_bsu"/>
</dbReference>
<dbReference type="InterPro" id="IPR046937">
    <property type="entry name" value="CAB1-4_N_A-dom"/>
</dbReference>
<accession>V4A6Q9</accession>
<dbReference type="HOGENOM" id="CLU_021995_2_0_1"/>
<feature type="non-terminal residue" evidence="12">
    <location>
        <position position="1"/>
    </location>
</feature>
<feature type="compositionally biased region" description="Polar residues" evidence="10">
    <location>
        <begin position="175"/>
        <end position="184"/>
    </location>
</feature>
<feature type="compositionally biased region" description="Basic and acidic residues" evidence="10">
    <location>
        <begin position="443"/>
        <end position="480"/>
    </location>
</feature>
<comment type="similarity">
    <text evidence="1">Belongs to the calcium channel beta subunit family.</text>
</comment>
<organism evidence="12 13">
    <name type="scientific">Lottia gigantea</name>
    <name type="common">Giant owl limpet</name>
    <dbReference type="NCBI Taxonomy" id="225164"/>
    <lineage>
        <taxon>Eukaryota</taxon>
        <taxon>Metazoa</taxon>
        <taxon>Spiralia</taxon>
        <taxon>Lophotrochozoa</taxon>
        <taxon>Mollusca</taxon>
        <taxon>Gastropoda</taxon>
        <taxon>Patellogastropoda</taxon>
        <taxon>Lottioidea</taxon>
        <taxon>Lottiidae</taxon>
        <taxon>Lottia</taxon>
    </lineage>
</organism>
<feature type="compositionally biased region" description="Low complexity" evidence="10">
    <location>
        <begin position="395"/>
        <end position="405"/>
    </location>
</feature>
<feature type="domain" description="Guanylate kinase/L-type calcium channel beta subunit" evidence="11">
    <location>
        <begin position="208"/>
        <end position="390"/>
    </location>
</feature>
<dbReference type="KEGG" id="lgi:LOTGIDRAFT_123099"/>
<keyword evidence="3" id="KW-0813">Transport</keyword>
<evidence type="ECO:0000256" key="8">
    <source>
        <dbReference type="ARBA" id="ARBA00023065"/>
    </source>
</evidence>
<dbReference type="OrthoDB" id="5962384at2759"/>
<dbReference type="Gene3D" id="2.30.30.40">
    <property type="entry name" value="SH3 Domains"/>
    <property type="match status" value="1"/>
</dbReference>
<evidence type="ECO:0000256" key="10">
    <source>
        <dbReference type="SAM" id="MobiDB-lite"/>
    </source>
</evidence>
<reference evidence="12 13" key="1">
    <citation type="journal article" date="2013" name="Nature">
        <title>Insights into bilaterian evolution from three spiralian genomes.</title>
        <authorList>
            <person name="Simakov O."/>
            <person name="Marletaz F."/>
            <person name="Cho S.J."/>
            <person name="Edsinger-Gonzales E."/>
            <person name="Havlak P."/>
            <person name="Hellsten U."/>
            <person name="Kuo D.H."/>
            <person name="Larsson T."/>
            <person name="Lv J."/>
            <person name="Arendt D."/>
            <person name="Savage R."/>
            <person name="Osoegawa K."/>
            <person name="de Jong P."/>
            <person name="Grimwood J."/>
            <person name="Chapman J.A."/>
            <person name="Shapiro H."/>
            <person name="Aerts A."/>
            <person name="Otillar R.P."/>
            <person name="Terry A.Y."/>
            <person name="Boore J.L."/>
            <person name="Grigoriev I.V."/>
            <person name="Lindberg D.R."/>
            <person name="Seaver E.C."/>
            <person name="Weisblat D.A."/>
            <person name="Putnam N.H."/>
            <person name="Rokhsar D.S."/>
        </authorList>
    </citation>
    <scope>NUCLEOTIDE SEQUENCE [LARGE SCALE GENOMIC DNA]</scope>
</reference>
<keyword evidence="9" id="KW-0407">Ion channel</keyword>
<keyword evidence="5" id="KW-0109">Calcium transport</keyword>
<dbReference type="Pfam" id="PF12052">
    <property type="entry name" value="VGCC_beta4Aa_N"/>
    <property type="match status" value="1"/>
</dbReference>
<evidence type="ECO:0000256" key="2">
    <source>
        <dbReference type="ARBA" id="ARBA00022443"/>
    </source>
</evidence>
<evidence type="ECO:0000259" key="11">
    <source>
        <dbReference type="SMART" id="SM00072"/>
    </source>
</evidence>
<dbReference type="FunFam" id="3.40.50.300:FF:000023">
    <property type="entry name" value="Voltage-dependent L-type calcium channel subunit beta-2"/>
    <property type="match status" value="1"/>
</dbReference>
<evidence type="ECO:0000313" key="12">
    <source>
        <dbReference type="EMBL" id="ESO90710.1"/>
    </source>
</evidence>
<evidence type="ECO:0000256" key="1">
    <source>
        <dbReference type="ARBA" id="ARBA00010836"/>
    </source>
</evidence>
<dbReference type="RefSeq" id="XP_009058701.1">
    <property type="nucleotide sequence ID" value="XM_009060453.1"/>
</dbReference>
<keyword evidence="7" id="KW-0851">Voltage-gated channel</keyword>
<protein>
    <recommendedName>
        <fullName evidence="11">Guanylate kinase/L-type calcium channel beta subunit domain-containing protein</fullName>
    </recommendedName>
</protein>
<feature type="compositionally biased region" description="Polar residues" evidence="10">
    <location>
        <begin position="412"/>
        <end position="422"/>
    </location>
</feature>
<feature type="region of interest" description="Disordered" evidence="10">
    <location>
        <begin position="394"/>
        <end position="519"/>
    </location>
</feature>
<dbReference type="CTD" id="20232196"/>
<feature type="region of interest" description="Disordered" evidence="10">
    <location>
        <begin position="1"/>
        <end position="20"/>
    </location>
</feature>
<proteinExistence type="inferred from homology"/>
<dbReference type="OMA" id="WRSTHAS"/>
<keyword evidence="6" id="KW-0106">Calcium</keyword>
<dbReference type="GeneID" id="20232196"/>
<dbReference type="Pfam" id="PF00625">
    <property type="entry name" value="Guanylate_kin"/>
    <property type="match status" value="1"/>
</dbReference>
<sequence>FQGSADSNYSQPSSEFSLDEERDALRIETERQAVAQLEKAKSKPVAFAVRTNVPYDGSLDDDSPVHGHAITFGIKDYLHIKEKFNNDWWIGRLVKEGSDFGFIPSPAKLEAQKLQSTGGGRTGKLYTSKTNSSTNIDNLLANSKSSNSRGSTPPTPGLEGDQNGMDSNVGDDSDSLGNKASITAPTKEKRKPFFKKSESVAPYEVVPSMRPVVLIGPSLKGYEVTDMMQKALFDYIKHRFEGRIIITRVTADISLAKRSVLNNPSKRAILERPNSRSSGLVEVQAEIERIFELARTLQLVVLDCDTINHPSQLAKTSLAPIVVYVKIASPKVLQRLIKSRGKSQSRNMNVQLVAADKLAQCSPEMFDVILDENQLEDACEHLAEFLEAYWRAAHPPSNNPQSPSRPHARSMPSPTTPLTRHNTVPAHHSHSHHVDRGNPGSPENRHDTYDHVTDRGHNRDIHLHEYDKDNYRSRDYDQSREYNSQDYSDSRRRVHDHEKHHMSPRSNNYPPVRQGSIDI</sequence>
<dbReference type="STRING" id="225164.V4A6Q9"/>
<evidence type="ECO:0000313" key="13">
    <source>
        <dbReference type="Proteomes" id="UP000030746"/>
    </source>
</evidence>
<feature type="compositionally biased region" description="Basic and acidic residues" evidence="10">
    <location>
        <begin position="488"/>
        <end position="501"/>
    </location>
</feature>
<evidence type="ECO:0000256" key="3">
    <source>
        <dbReference type="ARBA" id="ARBA00022448"/>
    </source>
</evidence>